<dbReference type="Gene3D" id="1.20.272.10">
    <property type="match status" value="1"/>
</dbReference>
<keyword evidence="6" id="KW-0239">DNA-directed DNA polymerase</keyword>
<dbReference type="GO" id="GO:0009360">
    <property type="term" value="C:DNA polymerase III complex"/>
    <property type="evidence" value="ECO:0007669"/>
    <property type="project" value="InterPro"/>
</dbReference>
<dbReference type="NCBIfam" id="TIGR01128">
    <property type="entry name" value="holA"/>
    <property type="match status" value="1"/>
</dbReference>
<sequence length="332" mass="39343">MDFSLAKQKLDNNLLSNLVLIHGEEKFYIEKYLSLIKEHYNAQSFDEYDLSDFEKIYSSSETIPMFSDKRLILIDDVDLSKTGISKNKDNIDKLMLYIKNIPEYTLIIITSYGNVFKSKLLKEIAHYGADIEFNKLNRNQFKAYIINYLKGKKLNNNIVNIFIEYSLYLIKNSEKTLIDVNNELDKFKNLEKEEITEQDLNSLINQYDKNIFDLTDSIAQKNLSETIYYLDLLINDTSDSFKTLHMIIRLFRNLLYLKELLRLKVSPNEITKKLKISPYELNKIQNFVKNWRYDQLRFAIHKLYEVEINLKSNTLNSKYYIENSICDILAKK</sequence>
<evidence type="ECO:0000256" key="4">
    <source>
        <dbReference type="ARBA" id="ARBA00022695"/>
    </source>
</evidence>
<comment type="similarity">
    <text evidence="7">Belongs to the DNA polymerase HolA subunit family.</text>
</comment>
<dbReference type="Pfam" id="PF06144">
    <property type="entry name" value="DNA_pol3_delta"/>
    <property type="match status" value="1"/>
</dbReference>
<evidence type="ECO:0000313" key="12">
    <source>
        <dbReference type="Proteomes" id="UP000215361"/>
    </source>
</evidence>
<keyword evidence="3" id="KW-0808">Transferase</keyword>
<dbReference type="SUPFAM" id="SSF48019">
    <property type="entry name" value="post-AAA+ oligomerization domain-like"/>
    <property type="match status" value="1"/>
</dbReference>
<comment type="caution">
    <text evidence="11">The sequence shown here is derived from an EMBL/GenBank/DDBJ whole genome shotgun (WGS) entry which is preliminary data.</text>
</comment>
<evidence type="ECO:0000256" key="7">
    <source>
        <dbReference type="ARBA" id="ARBA00034754"/>
    </source>
</evidence>
<dbReference type="GO" id="GO:0003887">
    <property type="term" value="F:DNA-directed DNA polymerase activity"/>
    <property type="evidence" value="ECO:0007669"/>
    <property type="project" value="UniProtKB-KW"/>
</dbReference>
<protein>
    <recommendedName>
        <fullName evidence="2">DNA polymerase III subunit delta</fullName>
        <ecNumber evidence="1">2.7.7.7</ecNumber>
    </recommendedName>
</protein>
<dbReference type="Gene3D" id="3.40.50.300">
    <property type="entry name" value="P-loop containing nucleotide triphosphate hydrolases"/>
    <property type="match status" value="1"/>
</dbReference>
<dbReference type="AlphaFoldDB" id="A0A233W1L5"/>
<dbReference type="GO" id="GO:0006261">
    <property type="term" value="P:DNA-templated DNA replication"/>
    <property type="evidence" value="ECO:0007669"/>
    <property type="project" value="TreeGrafter"/>
</dbReference>
<dbReference type="PANTHER" id="PTHR34388">
    <property type="entry name" value="DNA POLYMERASE III SUBUNIT DELTA"/>
    <property type="match status" value="1"/>
</dbReference>
<evidence type="ECO:0000259" key="9">
    <source>
        <dbReference type="Pfam" id="PF06144"/>
    </source>
</evidence>
<dbReference type="InterPro" id="IPR010372">
    <property type="entry name" value="DNA_pol3_delta_N"/>
</dbReference>
<proteinExistence type="inferred from homology"/>
<dbReference type="InterPro" id="IPR048466">
    <property type="entry name" value="DNA_pol3_delta-like_C"/>
</dbReference>
<name>A0A233W1L5_FINMA</name>
<dbReference type="EMBL" id="NDYI01000010">
    <property type="protein sequence ID" value="OXZ38533.1"/>
    <property type="molecule type" value="Genomic_DNA"/>
</dbReference>
<evidence type="ECO:0000256" key="3">
    <source>
        <dbReference type="ARBA" id="ARBA00022679"/>
    </source>
</evidence>
<gene>
    <name evidence="11" type="ORF">B9N56_03820</name>
</gene>
<dbReference type="SUPFAM" id="SSF52540">
    <property type="entry name" value="P-loop containing nucleoside triphosphate hydrolases"/>
    <property type="match status" value="1"/>
</dbReference>
<keyword evidence="4" id="KW-0548">Nucleotidyltransferase</keyword>
<feature type="domain" description="DNA polymerase III delta N-terminal" evidence="9">
    <location>
        <begin position="20"/>
        <end position="123"/>
    </location>
</feature>
<dbReference type="PANTHER" id="PTHR34388:SF1">
    <property type="entry name" value="DNA POLYMERASE III SUBUNIT DELTA"/>
    <property type="match status" value="1"/>
</dbReference>
<evidence type="ECO:0000313" key="11">
    <source>
        <dbReference type="EMBL" id="OXZ38533.1"/>
    </source>
</evidence>
<feature type="domain" description="DNA polymerase III delta subunit-like C-terminal" evidence="10">
    <location>
        <begin position="209"/>
        <end position="326"/>
    </location>
</feature>
<reference evidence="12" key="1">
    <citation type="submission" date="2017-04" db="EMBL/GenBank/DDBJ databases">
        <title>Finegoldia magna isolated from orthopedic joint implant-associated infections.</title>
        <authorList>
            <person name="Bjorklund S."/>
            <person name="Bruggemann H."/>
            <person name="Jensen A."/>
            <person name="Hellmark B."/>
            <person name="Soderquist B."/>
        </authorList>
    </citation>
    <scope>NUCLEOTIDE SEQUENCE [LARGE SCALE GENOMIC DNA]</scope>
    <source>
        <strain evidence="12">08T492</strain>
    </source>
</reference>
<evidence type="ECO:0000256" key="6">
    <source>
        <dbReference type="ARBA" id="ARBA00022932"/>
    </source>
</evidence>
<dbReference type="InterPro" id="IPR027417">
    <property type="entry name" value="P-loop_NTPase"/>
</dbReference>
<accession>A0A233W1L5</accession>
<evidence type="ECO:0000259" key="10">
    <source>
        <dbReference type="Pfam" id="PF21694"/>
    </source>
</evidence>
<evidence type="ECO:0000256" key="1">
    <source>
        <dbReference type="ARBA" id="ARBA00012417"/>
    </source>
</evidence>
<evidence type="ECO:0000256" key="8">
    <source>
        <dbReference type="ARBA" id="ARBA00049244"/>
    </source>
</evidence>
<comment type="catalytic activity">
    <reaction evidence="8">
        <text>DNA(n) + a 2'-deoxyribonucleoside 5'-triphosphate = DNA(n+1) + diphosphate</text>
        <dbReference type="Rhea" id="RHEA:22508"/>
        <dbReference type="Rhea" id="RHEA-COMP:17339"/>
        <dbReference type="Rhea" id="RHEA-COMP:17340"/>
        <dbReference type="ChEBI" id="CHEBI:33019"/>
        <dbReference type="ChEBI" id="CHEBI:61560"/>
        <dbReference type="ChEBI" id="CHEBI:173112"/>
        <dbReference type="EC" id="2.7.7.7"/>
    </reaction>
</comment>
<organism evidence="11 12">
    <name type="scientific">Finegoldia magna</name>
    <name type="common">Peptostreptococcus magnus</name>
    <dbReference type="NCBI Taxonomy" id="1260"/>
    <lineage>
        <taxon>Bacteria</taxon>
        <taxon>Bacillati</taxon>
        <taxon>Bacillota</taxon>
        <taxon>Tissierellia</taxon>
        <taxon>Tissierellales</taxon>
        <taxon>Peptoniphilaceae</taxon>
        <taxon>Finegoldia</taxon>
    </lineage>
</organism>
<dbReference type="InterPro" id="IPR005790">
    <property type="entry name" value="DNA_polIII_delta"/>
</dbReference>
<evidence type="ECO:0000256" key="2">
    <source>
        <dbReference type="ARBA" id="ARBA00017703"/>
    </source>
</evidence>
<dbReference type="RefSeq" id="WP_002838440.1">
    <property type="nucleotide sequence ID" value="NZ_NDYI01000010.1"/>
</dbReference>
<keyword evidence="5" id="KW-0235">DNA replication</keyword>
<dbReference type="EC" id="2.7.7.7" evidence="1"/>
<dbReference type="Proteomes" id="UP000215361">
    <property type="component" value="Unassembled WGS sequence"/>
</dbReference>
<evidence type="ECO:0000256" key="5">
    <source>
        <dbReference type="ARBA" id="ARBA00022705"/>
    </source>
</evidence>
<dbReference type="Pfam" id="PF21694">
    <property type="entry name" value="DNA_pol3_delta_C"/>
    <property type="match status" value="1"/>
</dbReference>
<dbReference type="InterPro" id="IPR008921">
    <property type="entry name" value="DNA_pol3_clamp-load_cplx_C"/>
</dbReference>
<dbReference type="GO" id="GO:0003677">
    <property type="term" value="F:DNA binding"/>
    <property type="evidence" value="ECO:0007669"/>
    <property type="project" value="InterPro"/>
</dbReference>